<sequence>MPTETVRVDWVAERMFLLRDRNDFPVVMTQPQGVNGADLLPLSLVGCSAWDIMNILHKQRQQVTRLEATATSQRAPEPPWRFEKILIRYRFTGRDLDPAAVQRAIELSESKYCSIYATLRDVVDIRSEFEIVQEG</sequence>
<protein>
    <submittedName>
        <fullName evidence="1">OsmC-like protein</fullName>
    </submittedName>
</protein>
<dbReference type="SUPFAM" id="SSF82784">
    <property type="entry name" value="OsmC-like"/>
    <property type="match status" value="1"/>
</dbReference>
<keyword evidence="2" id="KW-1185">Reference proteome</keyword>
<dbReference type="InterPro" id="IPR036102">
    <property type="entry name" value="OsmC/Ohrsf"/>
</dbReference>
<dbReference type="Gene3D" id="3.30.300.20">
    <property type="match status" value="1"/>
</dbReference>
<dbReference type="RefSeq" id="WP_119314469.1">
    <property type="nucleotide sequence ID" value="NZ_QXDL01000040.1"/>
</dbReference>
<evidence type="ECO:0000313" key="2">
    <source>
        <dbReference type="Proteomes" id="UP000265715"/>
    </source>
</evidence>
<dbReference type="PANTHER" id="PTHR34352:SF1">
    <property type="entry name" value="PROTEIN YHFA"/>
    <property type="match status" value="1"/>
</dbReference>
<organism evidence="1 2">
    <name type="scientific">Calidithermus terrae</name>
    <dbReference type="NCBI Taxonomy" id="1408545"/>
    <lineage>
        <taxon>Bacteria</taxon>
        <taxon>Thermotogati</taxon>
        <taxon>Deinococcota</taxon>
        <taxon>Deinococci</taxon>
        <taxon>Thermales</taxon>
        <taxon>Thermaceae</taxon>
        <taxon>Calidithermus</taxon>
    </lineage>
</organism>
<evidence type="ECO:0000313" key="1">
    <source>
        <dbReference type="EMBL" id="RIH86993.1"/>
    </source>
</evidence>
<name>A0A399ETU0_9DEIN</name>
<dbReference type="EMBL" id="QXDL01000040">
    <property type="protein sequence ID" value="RIH86993.1"/>
    <property type="molecule type" value="Genomic_DNA"/>
</dbReference>
<dbReference type="OrthoDB" id="9804010at2"/>
<dbReference type="InterPro" id="IPR015946">
    <property type="entry name" value="KH_dom-like_a/b"/>
</dbReference>
<dbReference type="PANTHER" id="PTHR34352">
    <property type="entry name" value="PROTEIN YHFA"/>
    <property type="match status" value="1"/>
</dbReference>
<gene>
    <name evidence="1" type="ORF">Mterra_01308</name>
</gene>
<dbReference type="Pfam" id="PF02566">
    <property type="entry name" value="OsmC"/>
    <property type="match status" value="1"/>
</dbReference>
<dbReference type="Proteomes" id="UP000265715">
    <property type="component" value="Unassembled WGS sequence"/>
</dbReference>
<dbReference type="InterPro" id="IPR003718">
    <property type="entry name" value="OsmC/Ohr_fam"/>
</dbReference>
<proteinExistence type="predicted"/>
<dbReference type="AlphaFoldDB" id="A0A399ETU0"/>
<comment type="caution">
    <text evidence="1">The sequence shown here is derived from an EMBL/GenBank/DDBJ whole genome shotgun (WGS) entry which is preliminary data.</text>
</comment>
<accession>A0A399ETU0</accession>
<reference evidence="1 2" key="1">
    <citation type="submission" date="2018-08" db="EMBL/GenBank/DDBJ databases">
        <title>Meiothermus terrae DSM 26712 genome sequencing project.</title>
        <authorList>
            <person name="Da Costa M.S."/>
            <person name="Albuquerque L."/>
            <person name="Raposo P."/>
            <person name="Froufe H.J.C."/>
            <person name="Barroso C.S."/>
            <person name="Egas C."/>
        </authorList>
    </citation>
    <scope>NUCLEOTIDE SEQUENCE [LARGE SCALE GENOMIC DNA]</scope>
    <source>
        <strain evidence="1 2">DSM 26712</strain>
    </source>
</reference>